<protein>
    <recommendedName>
        <fullName evidence="3">RING-type E3 ubiquitin transferase</fullName>
        <ecNumber evidence="3">2.3.2.27</ecNumber>
    </recommendedName>
</protein>
<feature type="coiled-coil region" evidence="11">
    <location>
        <begin position="347"/>
        <end position="402"/>
    </location>
</feature>
<evidence type="ECO:0000256" key="2">
    <source>
        <dbReference type="ARBA" id="ARBA00004906"/>
    </source>
</evidence>
<comment type="pathway">
    <text evidence="2">Protein modification; protein ubiquitination.</text>
</comment>
<dbReference type="SUPFAM" id="SSF57850">
    <property type="entry name" value="RING/U-box"/>
    <property type="match status" value="1"/>
</dbReference>
<dbReference type="Gene3D" id="3.40.50.620">
    <property type="entry name" value="HUPs"/>
    <property type="match status" value="1"/>
</dbReference>
<dbReference type="STRING" id="218851.A0A2G5D6G8"/>
<evidence type="ECO:0000313" key="15">
    <source>
        <dbReference type="Proteomes" id="UP000230069"/>
    </source>
</evidence>
<feature type="domain" description="Protein kinase" evidence="12">
    <location>
        <begin position="500"/>
        <end position="765"/>
    </location>
</feature>
<dbReference type="EC" id="2.3.2.27" evidence="3"/>
<dbReference type="InterPro" id="IPR001245">
    <property type="entry name" value="Ser-Thr/Tyr_kinase_cat_dom"/>
</dbReference>
<keyword evidence="15" id="KW-1185">Reference proteome</keyword>
<dbReference type="InterPro" id="IPR051348">
    <property type="entry name" value="U-box_ubiquitin_ligases"/>
</dbReference>
<evidence type="ECO:0000256" key="4">
    <source>
        <dbReference type="ARBA" id="ARBA00022527"/>
    </source>
</evidence>
<evidence type="ECO:0000256" key="10">
    <source>
        <dbReference type="PROSITE-ProRule" id="PRU10141"/>
    </source>
</evidence>
<gene>
    <name evidence="14" type="ORF">AQUCO_02700347v1</name>
</gene>
<dbReference type="PROSITE" id="PS00107">
    <property type="entry name" value="PROTEIN_KINASE_ATP"/>
    <property type="match status" value="1"/>
</dbReference>
<dbReference type="InterPro" id="IPR011009">
    <property type="entry name" value="Kinase-like_dom_sf"/>
</dbReference>
<dbReference type="InterPro" id="IPR017441">
    <property type="entry name" value="Protein_kinase_ATP_BS"/>
</dbReference>
<evidence type="ECO:0000313" key="14">
    <source>
        <dbReference type="EMBL" id="PIA39102.1"/>
    </source>
</evidence>
<dbReference type="GO" id="GO:0061630">
    <property type="term" value="F:ubiquitin protein ligase activity"/>
    <property type="evidence" value="ECO:0007669"/>
    <property type="project" value="UniProtKB-EC"/>
</dbReference>
<proteinExistence type="predicted"/>
<evidence type="ECO:0000259" key="13">
    <source>
        <dbReference type="PROSITE" id="PS51698"/>
    </source>
</evidence>
<evidence type="ECO:0000256" key="5">
    <source>
        <dbReference type="ARBA" id="ARBA00022679"/>
    </source>
</evidence>
<dbReference type="SMART" id="SM00504">
    <property type="entry name" value="Ubox"/>
    <property type="match status" value="1"/>
</dbReference>
<keyword evidence="7" id="KW-0418">Kinase</keyword>
<keyword evidence="8" id="KW-0833">Ubl conjugation pathway</keyword>
<dbReference type="CDD" id="cd01989">
    <property type="entry name" value="USP_STK_Ubox_N"/>
    <property type="match status" value="1"/>
</dbReference>
<dbReference type="FunFam" id="3.30.200.20:FF:000039">
    <property type="entry name" value="receptor-like protein kinase FERONIA"/>
    <property type="match status" value="1"/>
</dbReference>
<dbReference type="InterPro" id="IPR000719">
    <property type="entry name" value="Prot_kinase_dom"/>
</dbReference>
<dbReference type="AlphaFoldDB" id="A0A2G5D6G8"/>
<dbReference type="InterPro" id="IPR014729">
    <property type="entry name" value="Rossmann-like_a/b/a_fold"/>
</dbReference>
<sequence>MEQLNNTSGSPPLPFQPVGNYFSKLPSFNLGFQQRRKIPEISEENDDDKVYVAVGKSIEKSIDLLRWTFQRFGTQEIVLLHVHQPSSTIPTLLGKLPLSHANEEMVSAHQREEKERCKELLFNYLNICSKAKVKATIVTIESGQIQKGIVELVNMHASKKLVMGALLDINCMKVTNSTTKADYVSKFAPPFCKIWFVNKGKYVWTREAYADLGLYKPMHRPAERGREEWLRSNPSCRHKNEHTGNPTYLRSDFYPNSAGVINWLQGDGDHVGVALSADESSFLNGSLQSLTRPNSSTPASGFTSVEIKVLSQLDSKLKEEDYYNQILEARTDAVSRNNIAFTELLKRKKLESEASEANNKVKAFEAAYADEVQLRKEVEDTVANIQQEKEQVLKQIEDFSREWQTTKRIVPVLESRCSEANCCQNEASRELELIQMSLTTLQHETKNMRRQKEQAMQHREWWRNHLQLGVSSDGDFGFINTSAEYKHFSLFDLQIATCNFSESFLIGQGSYGCVYKGEISDRSVAIKKLNPFNMQGTPEFQQEVEVLSKLKHARLVTLIGACPEALSLVYEYLPNGSIDDHLFRKTNNPLTWEKRTHIVADMSSALLYLHSREPRKIIHGNLKPKNILLDSEFNCKIGDFMIGQLVPKKTARCPSFRGITEMESAFPYIDPELQTFQDLTPKSDIYAFGVIMLQLLTGRSPMGLASKVRRAVLCGNLTSILDSSAGEWPTFVARRLVELGLQCCEFNGRDRPELKPALVKGLEKLHLAEGQPVPSFFLCPILQELMYDPHVAADGFTYEGEAIRGWLTGGRGTSPMTNLTLSHFSLTPNHALRSAIQDWLCHC</sequence>
<feature type="binding site" evidence="10">
    <location>
        <position position="528"/>
    </location>
    <ligand>
        <name>ATP</name>
        <dbReference type="ChEBI" id="CHEBI:30616"/>
    </ligand>
</feature>
<keyword evidence="11" id="KW-0175">Coiled coil</keyword>
<dbReference type="PROSITE" id="PS51698">
    <property type="entry name" value="U_BOX"/>
    <property type="match status" value="1"/>
</dbReference>
<evidence type="ECO:0000256" key="6">
    <source>
        <dbReference type="ARBA" id="ARBA00022741"/>
    </source>
</evidence>
<evidence type="ECO:0000259" key="12">
    <source>
        <dbReference type="PROSITE" id="PS50011"/>
    </source>
</evidence>
<dbReference type="Gene3D" id="3.30.40.10">
    <property type="entry name" value="Zinc/RING finger domain, C3HC4 (zinc finger)"/>
    <property type="match status" value="1"/>
</dbReference>
<dbReference type="PROSITE" id="PS50011">
    <property type="entry name" value="PROTEIN_KINASE_DOM"/>
    <property type="match status" value="1"/>
</dbReference>
<evidence type="ECO:0000256" key="11">
    <source>
        <dbReference type="SAM" id="Coils"/>
    </source>
</evidence>
<dbReference type="InterPro" id="IPR003613">
    <property type="entry name" value="Ubox_domain"/>
</dbReference>
<dbReference type="InParanoid" id="A0A2G5D6G8"/>
<keyword evidence="6 10" id="KW-0547">Nucleotide-binding</keyword>
<dbReference type="GO" id="GO:0016567">
    <property type="term" value="P:protein ubiquitination"/>
    <property type="evidence" value="ECO:0007669"/>
    <property type="project" value="UniProtKB-UniPathway"/>
</dbReference>
<dbReference type="EMBL" id="KZ305044">
    <property type="protein sequence ID" value="PIA39102.1"/>
    <property type="molecule type" value="Genomic_DNA"/>
</dbReference>
<comment type="catalytic activity">
    <reaction evidence="1">
        <text>S-ubiquitinyl-[E2 ubiquitin-conjugating enzyme]-L-cysteine + [acceptor protein]-L-lysine = [E2 ubiquitin-conjugating enzyme]-L-cysteine + N(6)-ubiquitinyl-[acceptor protein]-L-lysine.</text>
        <dbReference type="EC" id="2.3.2.27"/>
    </reaction>
</comment>
<accession>A0A2G5D6G8</accession>
<name>A0A2G5D6G8_AQUCA</name>
<dbReference type="Gene3D" id="1.10.510.10">
    <property type="entry name" value="Transferase(Phosphotransferase) domain 1"/>
    <property type="match status" value="1"/>
</dbReference>
<evidence type="ECO:0000256" key="1">
    <source>
        <dbReference type="ARBA" id="ARBA00000900"/>
    </source>
</evidence>
<evidence type="ECO:0000256" key="7">
    <source>
        <dbReference type="ARBA" id="ARBA00022777"/>
    </source>
</evidence>
<dbReference type="Pfam" id="PF07714">
    <property type="entry name" value="PK_Tyr_Ser-Thr"/>
    <property type="match status" value="1"/>
</dbReference>
<dbReference type="SUPFAM" id="SSF56112">
    <property type="entry name" value="Protein kinase-like (PK-like)"/>
    <property type="match status" value="1"/>
</dbReference>
<dbReference type="Proteomes" id="UP000230069">
    <property type="component" value="Unassembled WGS sequence"/>
</dbReference>
<dbReference type="GO" id="GO:0005524">
    <property type="term" value="F:ATP binding"/>
    <property type="evidence" value="ECO:0007669"/>
    <property type="project" value="UniProtKB-UniRule"/>
</dbReference>
<dbReference type="InterPro" id="IPR013083">
    <property type="entry name" value="Znf_RING/FYVE/PHD"/>
</dbReference>
<reference evidence="14 15" key="1">
    <citation type="submission" date="2017-09" db="EMBL/GenBank/DDBJ databases">
        <title>WGS assembly of Aquilegia coerulea Goldsmith.</title>
        <authorList>
            <person name="Hodges S."/>
            <person name="Kramer E."/>
            <person name="Nordborg M."/>
            <person name="Tomkins J."/>
            <person name="Borevitz J."/>
            <person name="Derieg N."/>
            <person name="Yan J."/>
            <person name="Mihaltcheva S."/>
            <person name="Hayes R.D."/>
            <person name="Rokhsar D."/>
        </authorList>
    </citation>
    <scope>NUCLEOTIDE SEQUENCE [LARGE SCALE GENOMIC DNA]</scope>
    <source>
        <strain evidence="15">cv. Goldsmith</strain>
    </source>
</reference>
<keyword evidence="9 10" id="KW-0067">ATP-binding</keyword>
<evidence type="ECO:0000256" key="9">
    <source>
        <dbReference type="ARBA" id="ARBA00022840"/>
    </source>
</evidence>
<dbReference type="GO" id="GO:0004674">
    <property type="term" value="F:protein serine/threonine kinase activity"/>
    <property type="evidence" value="ECO:0007669"/>
    <property type="project" value="UniProtKB-KW"/>
</dbReference>
<feature type="domain" description="U-box" evidence="13">
    <location>
        <begin position="772"/>
        <end position="843"/>
    </location>
</feature>
<evidence type="ECO:0000256" key="8">
    <source>
        <dbReference type="ARBA" id="ARBA00022786"/>
    </source>
</evidence>
<dbReference type="UniPathway" id="UPA00143"/>
<dbReference type="Pfam" id="PF04564">
    <property type="entry name" value="U-box"/>
    <property type="match status" value="1"/>
</dbReference>
<evidence type="ECO:0000256" key="3">
    <source>
        <dbReference type="ARBA" id="ARBA00012483"/>
    </source>
</evidence>
<dbReference type="Gene3D" id="3.30.200.20">
    <property type="entry name" value="Phosphorylase Kinase, domain 1"/>
    <property type="match status" value="1"/>
</dbReference>
<dbReference type="PANTHER" id="PTHR45647">
    <property type="entry name" value="OS02G0152300 PROTEIN"/>
    <property type="match status" value="1"/>
</dbReference>
<organism evidence="14 15">
    <name type="scientific">Aquilegia coerulea</name>
    <name type="common">Rocky mountain columbine</name>
    <dbReference type="NCBI Taxonomy" id="218851"/>
    <lineage>
        <taxon>Eukaryota</taxon>
        <taxon>Viridiplantae</taxon>
        <taxon>Streptophyta</taxon>
        <taxon>Embryophyta</taxon>
        <taxon>Tracheophyta</taxon>
        <taxon>Spermatophyta</taxon>
        <taxon>Magnoliopsida</taxon>
        <taxon>Ranunculales</taxon>
        <taxon>Ranunculaceae</taxon>
        <taxon>Thalictroideae</taxon>
        <taxon>Aquilegia</taxon>
    </lineage>
</organism>
<keyword evidence="4" id="KW-0723">Serine/threonine-protein kinase</keyword>
<dbReference type="PANTHER" id="PTHR45647:SF43">
    <property type="entry name" value="OS10G0100500 PROTEIN"/>
    <property type="match status" value="1"/>
</dbReference>
<dbReference type="OrthoDB" id="4062651at2759"/>
<dbReference type="CDD" id="cd16655">
    <property type="entry name" value="RING-Ubox_WDSUB1-like"/>
    <property type="match status" value="1"/>
</dbReference>
<keyword evidence="5" id="KW-0808">Transferase</keyword>